<name>I1DU55_9GAMM</name>
<protein>
    <submittedName>
        <fullName evidence="1">Uncharacterized protein</fullName>
    </submittedName>
</protein>
<sequence length="39" mass="4611">MVPGRTIKHNSTAMQLPNQRYGRRVWQKKLTYYFSLLAG</sequence>
<dbReference type="Proteomes" id="UP000004374">
    <property type="component" value="Unassembled WGS sequence"/>
</dbReference>
<organism evidence="1 2">
    <name type="scientific">Rheinheimera nanhaiensis E407-8</name>
    <dbReference type="NCBI Taxonomy" id="562729"/>
    <lineage>
        <taxon>Bacteria</taxon>
        <taxon>Pseudomonadati</taxon>
        <taxon>Pseudomonadota</taxon>
        <taxon>Gammaproteobacteria</taxon>
        <taxon>Chromatiales</taxon>
        <taxon>Chromatiaceae</taxon>
        <taxon>Rheinheimera</taxon>
    </lineage>
</organism>
<evidence type="ECO:0000313" key="1">
    <source>
        <dbReference type="EMBL" id="GAB57583.1"/>
    </source>
</evidence>
<dbReference type="EMBL" id="BAFK01000002">
    <property type="protein sequence ID" value="GAB57583.1"/>
    <property type="molecule type" value="Genomic_DNA"/>
</dbReference>
<dbReference type="AlphaFoldDB" id="I1DU55"/>
<comment type="caution">
    <text evidence="1">The sequence shown here is derived from an EMBL/GenBank/DDBJ whole genome shotgun (WGS) entry which is preliminary data.</text>
</comment>
<reference evidence="1 2" key="1">
    <citation type="journal article" date="2012" name="J. Bacteriol.">
        <title>Genome Sequence of the Protease-Producing Bacterium Rheinheimera nanhaiensis E407-8T, Isolated from Deep-Sea Sediment of the South China Sea.</title>
        <authorList>
            <person name="Zhang X.-Y."/>
            <person name="Zhang Y.-J."/>
            <person name="Qin Q.-L."/>
            <person name="Xie B.-B."/>
            <person name="Chen X.-L."/>
            <person name="Zhou B.-C."/>
            <person name="Zhang Y.-Z."/>
        </authorList>
    </citation>
    <scope>NUCLEOTIDE SEQUENCE [LARGE SCALE GENOMIC DNA]</scope>
    <source>
        <strain evidence="1 2">E407-8</strain>
    </source>
</reference>
<evidence type="ECO:0000313" key="2">
    <source>
        <dbReference type="Proteomes" id="UP000004374"/>
    </source>
</evidence>
<proteinExistence type="predicted"/>
<gene>
    <name evidence="1" type="ORF">RNAN_0552</name>
</gene>
<keyword evidence="2" id="KW-1185">Reference proteome</keyword>
<accession>I1DU55</accession>
<dbReference type="STRING" id="562729.RNAN_0552"/>